<name>A0A7N2LUE4_QUELO</name>
<evidence type="ECO:0000256" key="5">
    <source>
        <dbReference type="SAM" id="MobiDB-lite"/>
    </source>
</evidence>
<sequence length="103" mass="11684">MSAPTNNLSFNPDGSAVNPGAFQQHIRSDSNLMAQLFQNDPELAQAVLGNDLNKLQDLLRERHRQKSDLRRQQEEELALLYADPFNVEAQKKIEAAIHQGFNR</sequence>
<dbReference type="EMBL" id="LRBV02000005">
    <property type="status" value="NOT_ANNOTATED_CDS"/>
    <property type="molecule type" value="Genomic_DNA"/>
</dbReference>
<dbReference type="PANTHER" id="PTHR12917:SF1">
    <property type="entry name" value="AT13091P"/>
    <property type="match status" value="1"/>
</dbReference>
<feature type="region of interest" description="Disordered" evidence="5">
    <location>
        <begin position="1"/>
        <end position="21"/>
    </location>
</feature>
<keyword evidence="4" id="KW-0378">Hydrolase</keyword>
<evidence type="ECO:0000256" key="2">
    <source>
        <dbReference type="ARBA" id="ARBA00022670"/>
    </source>
</evidence>
<dbReference type="Gramene" id="QL05p082689:mrna">
    <property type="protein sequence ID" value="QL05p082689:mrna"/>
    <property type="gene ID" value="QL05p082689"/>
</dbReference>
<dbReference type="GO" id="GO:0004190">
    <property type="term" value="F:aspartic-type endopeptidase activity"/>
    <property type="evidence" value="ECO:0007669"/>
    <property type="project" value="UniProtKB-KW"/>
</dbReference>
<feature type="domain" description="Ddi1/2 HDD" evidence="6">
    <location>
        <begin position="18"/>
        <end position="85"/>
    </location>
</feature>
<evidence type="ECO:0000256" key="1">
    <source>
        <dbReference type="ARBA" id="ARBA00009136"/>
    </source>
</evidence>
<keyword evidence="2" id="KW-0645">Protease</keyword>
<dbReference type="PANTHER" id="PTHR12917">
    <property type="entry name" value="ASPARTYL PROTEASE DDI-RELATED"/>
    <property type="match status" value="1"/>
</dbReference>
<dbReference type="InParanoid" id="A0A7N2LUE4"/>
<dbReference type="EnsemblPlants" id="QL05p082689:mrna">
    <property type="protein sequence ID" value="QL05p082689:mrna"/>
    <property type="gene ID" value="QL05p082689"/>
</dbReference>
<accession>A0A7N2LUE4</accession>
<proteinExistence type="inferred from homology"/>
<reference evidence="7 8" key="1">
    <citation type="journal article" date="2016" name="G3 (Bethesda)">
        <title>First Draft Assembly and Annotation of the Genome of a California Endemic Oak Quercus lobata Nee (Fagaceae).</title>
        <authorList>
            <person name="Sork V.L."/>
            <person name="Fitz-Gibbon S.T."/>
            <person name="Puiu D."/>
            <person name="Crepeau M."/>
            <person name="Gugger P.F."/>
            <person name="Sherman R."/>
            <person name="Stevens K."/>
            <person name="Langley C.H."/>
            <person name="Pellegrini M."/>
            <person name="Salzberg S.L."/>
        </authorList>
    </citation>
    <scope>NUCLEOTIDE SEQUENCE [LARGE SCALE GENOMIC DNA]</scope>
    <source>
        <strain evidence="7 8">cv. SW786</strain>
    </source>
</reference>
<evidence type="ECO:0000256" key="4">
    <source>
        <dbReference type="ARBA" id="ARBA00022801"/>
    </source>
</evidence>
<evidence type="ECO:0000313" key="7">
    <source>
        <dbReference type="EnsemblPlants" id="QL05p082689:mrna"/>
    </source>
</evidence>
<keyword evidence="8" id="KW-1185">Reference proteome</keyword>
<keyword evidence="3" id="KW-0064">Aspartyl protease</keyword>
<protein>
    <recommendedName>
        <fullName evidence="6">Ddi1/2 HDD domain-containing protein</fullName>
    </recommendedName>
</protein>
<feature type="compositionally biased region" description="Polar residues" evidence="5">
    <location>
        <begin position="1"/>
        <end position="12"/>
    </location>
</feature>
<reference evidence="7" key="2">
    <citation type="submission" date="2021-01" db="UniProtKB">
        <authorList>
            <consortium name="EnsemblPlants"/>
        </authorList>
    </citation>
    <scope>IDENTIFICATION</scope>
</reference>
<dbReference type="GO" id="GO:0006508">
    <property type="term" value="P:proteolysis"/>
    <property type="evidence" value="ECO:0007669"/>
    <property type="project" value="UniProtKB-KW"/>
</dbReference>
<comment type="similarity">
    <text evidence="1">Belongs to the DDI1 family.</text>
</comment>
<dbReference type="AlphaFoldDB" id="A0A7N2LUE4"/>
<dbReference type="Pfam" id="PF24669">
    <property type="entry name" value="Ddi2_HDD"/>
    <property type="match status" value="1"/>
</dbReference>
<dbReference type="InterPro" id="IPR057273">
    <property type="entry name" value="Ddi1/2_HDD"/>
</dbReference>
<dbReference type="Proteomes" id="UP000594261">
    <property type="component" value="Chromosome 5"/>
</dbReference>
<evidence type="ECO:0000313" key="8">
    <source>
        <dbReference type="Proteomes" id="UP000594261"/>
    </source>
</evidence>
<organism evidence="7 8">
    <name type="scientific">Quercus lobata</name>
    <name type="common">Valley oak</name>
    <dbReference type="NCBI Taxonomy" id="97700"/>
    <lineage>
        <taxon>Eukaryota</taxon>
        <taxon>Viridiplantae</taxon>
        <taxon>Streptophyta</taxon>
        <taxon>Embryophyta</taxon>
        <taxon>Tracheophyta</taxon>
        <taxon>Spermatophyta</taxon>
        <taxon>Magnoliopsida</taxon>
        <taxon>eudicotyledons</taxon>
        <taxon>Gunneridae</taxon>
        <taxon>Pentapetalae</taxon>
        <taxon>rosids</taxon>
        <taxon>fabids</taxon>
        <taxon>Fagales</taxon>
        <taxon>Fagaceae</taxon>
        <taxon>Quercus</taxon>
    </lineage>
</organism>
<evidence type="ECO:0000259" key="6">
    <source>
        <dbReference type="Pfam" id="PF24669"/>
    </source>
</evidence>
<evidence type="ECO:0000256" key="3">
    <source>
        <dbReference type="ARBA" id="ARBA00022750"/>
    </source>
</evidence>